<protein>
    <submittedName>
        <fullName evidence="1">Uncharacterized protein</fullName>
    </submittedName>
</protein>
<evidence type="ECO:0000313" key="2">
    <source>
        <dbReference type="Proteomes" id="UP000664940"/>
    </source>
</evidence>
<accession>A0A834ALU3</accession>
<proteinExistence type="predicted"/>
<dbReference type="EMBL" id="JABVXQ010000004">
    <property type="protein sequence ID" value="KAF6114759.1"/>
    <property type="molecule type" value="Genomic_DNA"/>
</dbReference>
<sequence length="125" mass="14745">MLDWRDRNCDLQRRLLLLLHLIFVEKNHLLCSKINALNKMKFPGETPGLQDHFWTTWIQLMNVRAKRNHSSCVFFFTEGEIKGQGIYMLWARDNTSYWQNQDQNQGTSLAVHSCLCPALWTMMQG</sequence>
<name>A0A834ALU3_9CHIR</name>
<dbReference type="AlphaFoldDB" id="A0A834ALU3"/>
<comment type="caution">
    <text evidence="1">The sequence shown here is derived from an EMBL/GenBank/DDBJ whole genome shotgun (WGS) entry which is preliminary data.</text>
</comment>
<reference evidence="1 2" key="1">
    <citation type="journal article" date="2020" name="Nature">
        <title>Six reference-quality genomes reveal evolution of bat adaptations.</title>
        <authorList>
            <person name="Jebb D."/>
            <person name="Huang Z."/>
            <person name="Pippel M."/>
            <person name="Hughes G.M."/>
            <person name="Lavrichenko K."/>
            <person name="Devanna P."/>
            <person name="Winkler S."/>
            <person name="Jermiin L.S."/>
            <person name="Skirmuntt E.C."/>
            <person name="Katzourakis A."/>
            <person name="Burkitt-Gray L."/>
            <person name="Ray D.A."/>
            <person name="Sullivan K.A.M."/>
            <person name="Roscito J.G."/>
            <person name="Kirilenko B.M."/>
            <person name="Davalos L.M."/>
            <person name="Corthals A.P."/>
            <person name="Power M.L."/>
            <person name="Jones G."/>
            <person name="Ransome R.D."/>
            <person name="Dechmann D.K.N."/>
            <person name="Locatelli A.G."/>
            <person name="Puechmaille S.J."/>
            <person name="Fedrigo O."/>
            <person name="Jarvis E.D."/>
            <person name="Hiller M."/>
            <person name="Vernes S.C."/>
            <person name="Myers E.W."/>
            <person name="Teeling E.C."/>
        </authorList>
    </citation>
    <scope>NUCLEOTIDE SEQUENCE [LARGE SCALE GENOMIC DNA]</scope>
    <source>
        <strain evidence="1">Bat1K_MPI-CBG_1</strain>
    </source>
</reference>
<evidence type="ECO:0000313" key="1">
    <source>
        <dbReference type="EMBL" id="KAF6114759.1"/>
    </source>
</evidence>
<organism evidence="1 2">
    <name type="scientific">Phyllostomus discolor</name>
    <name type="common">pale spear-nosed bat</name>
    <dbReference type="NCBI Taxonomy" id="89673"/>
    <lineage>
        <taxon>Eukaryota</taxon>
        <taxon>Metazoa</taxon>
        <taxon>Chordata</taxon>
        <taxon>Craniata</taxon>
        <taxon>Vertebrata</taxon>
        <taxon>Euteleostomi</taxon>
        <taxon>Mammalia</taxon>
        <taxon>Eutheria</taxon>
        <taxon>Laurasiatheria</taxon>
        <taxon>Chiroptera</taxon>
        <taxon>Yangochiroptera</taxon>
        <taxon>Phyllostomidae</taxon>
        <taxon>Phyllostominae</taxon>
        <taxon>Phyllostomus</taxon>
    </lineage>
</organism>
<gene>
    <name evidence="1" type="ORF">HJG60_010693</name>
</gene>
<dbReference type="Proteomes" id="UP000664940">
    <property type="component" value="Unassembled WGS sequence"/>
</dbReference>